<evidence type="ECO:0000313" key="1">
    <source>
        <dbReference type="EMBL" id="KAJ8874580.1"/>
    </source>
</evidence>
<accession>A0ABQ9GRC7</accession>
<evidence type="ECO:0000313" key="2">
    <source>
        <dbReference type="Proteomes" id="UP001159363"/>
    </source>
</evidence>
<proteinExistence type="predicted"/>
<dbReference type="Proteomes" id="UP001159363">
    <property type="component" value="Chromosome 9"/>
</dbReference>
<dbReference type="InterPro" id="IPR005312">
    <property type="entry name" value="DUF1759"/>
</dbReference>
<dbReference type="Pfam" id="PF03564">
    <property type="entry name" value="DUF1759"/>
    <property type="match status" value="1"/>
</dbReference>
<gene>
    <name evidence="1" type="ORF">PR048_025446</name>
</gene>
<reference evidence="1 2" key="1">
    <citation type="submission" date="2023-02" db="EMBL/GenBank/DDBJ databases">
        <title>LHISI_Scaffold_Assembly.</title>
        <authorList>
            <person name="Stuart O.P."/>
            <person name="Cleave R."/>
            <person name="Magrath M.J.L."/>
            <person name="Mikheyev A.S."/>
        </authorList>
    </citation>
    <scope>NUCLEOTIDE SEQUENCE [LARGE SCALE GENOMIC DNA]</scope>
    <source>
        <strain evidence="1">Daus_M_001</strain>
        <tissue evidence="1">Leg muscle</tissue>
    </source>
</reference>
<comment type="caution">
    <text evidence="1">The sequence shown here is derived from an EMBL/GenBank/DDBJ whole genome shotgun (WGS) entry which is preliminary data.</text>
</comment>
<name>A0ABQ9GRC7_9NEOP</name>
<organism evidence="1 2">
    <name type="scientific">Dryococelus australis</name>
    <dbReference type="NCBI Taxonomy" id="614101"/>
    <lineage>
        <taxon>Eukaryota</taxon>
        <taxon>Metazoa</taxon>
        <taxon>Ecdysozoa</taxon>
        <taxon>Arthropoda</taxon>
        <taxon>Hexapoda</taxon>
        <taxon>Insecta</taxon>
        <taxon>Pterygota</taxon>
        <taxon>Neoptera</taxon>
        <taxon>Polyneoptera</taxon>
        <taxon>Phasmatodea</taxon>
        <taxon>Verophasmatodea</taxon>
        <taxon>Anareolatae</taxon>
        <taxon>Phasmatidae</taxon>
        <taxon>Eurycanthinae</taxon>
        <taxon>Dryococelus</taxon>
    </lineage>
</organism>
<protein>
    <submittedName>
        <fullName evidence="1">Uncharacterized protein</fullName>
    </submittedName>
</protein>
<keyword evidence="2" id="KW-1185">Reference proteome</keyword>
<sequence>MKTRDNTNMIENNSKTLNNKFWDGLQPLLKIYRINIANSECSPSIHSSSKRHIKWPAIKLPTFSGNVTEFRHFRDTFTSLVINNYLLDNIQEHYYLLSSVLGEAHKITEGSPITANNFEAYHNPELTVTTHVKYCLYQLLSCIQHRFKKFGEPVLLPQLVLDKLYEQSCNKWEVGSSSNQNLFEFLEIRCQALELIKHSKLPVASNSVYETQDTITKPIKTVTQAYAPIDGSCMKCYEIHALHRCPQFLNGNFQASTGFMSRNIVRQCTSGSC</sequence>
<dbReference type="EMBL" id="JARBHB010000010">
    <property type="protein sequence ID" value="KAJ8874580.1"/>
    <property type="molecule type" value="Genomic_DNA"/>
</dbReference>